<dbReference type="EMBL" id="JOSS01000164">
    <property type="protein sequence ID" value="KEO20707.1"/>
    <property type="molecule type" value="Genomic_DNA"/>
</dbReference>
<comment type="caution">
    <text evidence="2">The sequence shown here is derived from an EMBL/GenBank/DDBJ whole genome shotgun (WGS) entry which is preliminary data.</text>
</comment>
<feature type="non-terminal residue" evidence="2">
    <location>
        <position position="42"/>
    </location>
</feature>
<evidence type="ECO:0000256" key="1">
    <source>
        <dbReference type="SAM" id="Phobius"/>
    </source>
</evidence>
<dbReference type="Proteomes" id="UP000028038">
    <property type="component" value="Unassembled WGS sequence"/>
</dbReference>
<proteinExistence type="predicted"/>
<sequence length="42" mass="4247">MFVSPITALTAFGVAASDSEVLLVALLSCTIPFFVVLASSSA</sequence>
<feature type="transmembrane region" description="Helical" evidence="1">
    <location>
        <begin position="21"/>
        <end position="39"/>
    </location>
</feature>
<keyword evidence="1" id="KW-0472">Membrane</keyword>
<keyword evidence="1" id="KW-1133">Transmembrane helix</keyword>
<evidence type="ECO:0000313" key="3">
    <source>
        <dbReference type="Proteomes" id="UP000028038"/>
    </source>
</evidence>
<dbReference type="AlphaFoldDB" id="A0A836N6Y8"/>
<accession>A0A836N6Y8</accession>
<organism evidence="2 3">
    <name type="scientific">Escherichia coli 2-460-02_S1_C1</name>
    <dbReference type="NCBI Taxonomy" id="1444044"/>
    <lineage>
        <taxon>Bacteria</taxon>
        <taxon>Pseudomonadati</taxon>
        <taxon>Pseudomonadota</taxon>
        <taxon>Gammaproteobacteria</taxon>
        <taxon>Enterobacterales</taxon>
        <taxon>Enterobacteriaceae</taxon>
        <taxon>Escherichia</taxon>
    </lineage>
</organism>
<reference evidence="2 3" key="1">
    <citation type="submission" date="2014-06" db="EMBL/GenBank/DDBJ databases">
        <title>Genetic Variability of E. coli after antibiotic treatment.</title>
        <authorList>
            <person name="Silbergeld E."/>
            <person name="Coles C."/>
            <person name="Seidman J.C."/>
            <person name="You Y."/>
            <person name="George J."/>
            <person name="Nadendla S."/>
            <person name="Daugherty S.C."/>
            <person name="Nagaraj S."/>
            <person name="Ott S."/>
            <person name="Klega K."/>
            <person name="Rasko D."/>
        </authorList>
    </citation>
    <scope>NUCLEOTIDE SEQUENCE [LARGE SCALE GENOMIC DNA]</scope>
    <source>
        <strain evidence="2 3">2-460-02_S1_C1</strain>
    </source>
</reference>
<keyword evidence="1" id="KW-0812">Transmembrane</keyword>
<gene>
    <name evidence="2" type="ORF">AB05_5680</name>
</gene>
<name>A0A836N6Y8_ECOLX</name>
<evidence type="ECO:0000313" key="2">
    <source>
        <dbReference type="EMBL" id="KEO20707.1"/>
    </source>
</evidence>
<protein>
    <submittedName>
        <fullName evidence="2">Putative phage tail protein</fullName>
    </submittedName>
</protein>